<protein>
    <submittedName>
        <fullName evidence="2">Putative glycosyltransferase</fullName>
    </submittedName>
</protein>
<dbReference type="Proteomes" id="UP000034108">
    <property type="component" value="Unassembled WGS sequence"/>
</dbReference>
<dbReference type="InterPro" id="IPR028098">
    <property type="entry name" value="Glyco_trans_4-like_N"/>
</dbReference>
<reference evidence="2 3" key="1">
    <citation type="journal article" date="2015" name="Nature">
        <title>rRNA introns, odd ribosomes, and small enigmatic genomes across a large radiation of phyla.</title>
        <authorList>
            <person name="Brown C.T."/>
            <person name="Hug L.A."/>
            <person name="Thomas B.C."/>
            <person name="Sharon I."/>
            <person name="Castelle C.J."/>
            <person name="Singh A."/>
            <person name="Wilkins M.J."/>
            <person name="Williams K.H."/>
            <person name="Banfield J.F."/>
        </authorList>
    </citation>
    <scope>NUCLEOTIDE SEQUENCE [LARGE SCALE GENOMIC DNA]</scope>
</reference>
<organism evidence="2 3">
    <name type="scientific">Candidatus Magasanikbacteria bacterium GW2011_GWC2_41_17</name>
    <dbReference type="NCBI Taxonomy" id="1619048"/>
    <lineage>
        <taxon>Bacteria</taxon>
        <taxon>Candidatus Magasanikiibacteriota</taxon>
    </lineage>
</organism>
<dbReference type="PANTHER" id="PTHR45947">
    <property type="entry name" value="SULFOQUINOVOSYL TRANSFERASE SQD2"/>
    <property type="match status" value="1"/>
</dbReference>
<sequence length="439" mass="49270">MKICLISNLYPPYARGGAEQVVKNTVEGLAARGHEVVVITARPLFASLENLSGQQDCFASRAALPTGRQAAGRSLAMTEMGAKIYRFYPLNLFFYGHDFKYPAWLRFFWHLLDVFNFHSFWRVRRILKKEKPDVVHTHNLKGLGYLIPLAIRSLGLRHAHTLHDVQLVEPSGIIIKGAENQWPYNFFLRKWYEKICRVLFGSPEVVISPSNFLLGFYESRGFFSRSTKVVVPNPVIGQGTVTARLEHGHEVSGGVRSEDGGKFNFLYLGQIEEHKGVLFLIRAFKKERSFATAQDDSRFHIVGAGSKLAEAKRLAEDCPQIIFHGKVDRAQLPRIFSQTDMAIVPSLCYENSPTVIFESFSFAVPVLASSIEGVAELIKNNENGLTFEAGNEAALIAKMSWCARHQAEITAMRPAALKSIEGRGLDAYLDKLLNLCYNE</sequence>
<dbReference type="Pfam" id="PF13692">
    <property type="entry name" value="Glyco_trans_1_4"/>
    <property type="match status" value="1"/>
</dbReference>
<dbReference type="SUPFAM" id="SSF53756">
    <property type="entry name" value="UDP-Glycosyltransferase/glycogen phosphorylase"/>
    <property type="match status" value="1"/>
</dbReference>
<dbReference type="AlphaFoldDB" id="A0A0G0Y9B0"/>
<dbReference type="GO" id="GO:0016757">
    <property type="term" value="F:glycosyltransferase activity"/>
    <property type="evidence" value="ECO:0007669"/>
    <property type="project" value="TreeGrafter"/>
</dbReference>
<dbReference type="Gene3D" id="3.40.50.2000">
    <property type="entry name" value="Glycogen Phosphorylase B"/>
    <property type="match status" value="2"/>
</dbReference>
<name>A0A0G0Y9B0_9BACT</name>
<gene>
    <name evidence="2" type="ORF">UU49_C0038G0007</name>
</gene>
<dbReference type="InterPro" id="IPR050194">
    <property type="entry name" value="Glycosyltransferase_grp1"/>
</dbReference>
<keyword evidence="2" id="KW-0808">Transferase</keyword>
<comment type="caution">
    <text evidence="2">The sequence shown here is derived from an EMBL/GenBank/DDBJ whole genome shotgun (WGS) entry which is preliminary data.</text>
</comment>
<dbReference type="STRING" id="1619048.UU49_C0038G0007"/>
<evidence type="ECO:0000259" key="1">
    <source>
        <dbReference type="Pfam" id="PF13439"/>
    </source>
</evidence>
<evidence type="ECO:0000313" key="2">
    <source>
        <dbReference type="EMBL" id="KKR96877.1"/>
    </source>
</evidence>
<accession>A0A0G0Y9B0</accession>
<evidence type="ECO:0000313" key="3">
    <source>
        <dbReference type="Proteomes" id="UP000034108"/>
    </source>
</evidence>
<proteinExistence type="predicted"/>
<dbReference type="PANTHER" id="PTHR45947:SF3">
    <property type="entry name" value="SULFOQUINOVOSYL TRANSFERASE SQD2"/>
    <property type="match status" value="1"/>
</dbReference>
<dbReference type="Pfam" id="PF13439">
    <property type="entry name" value="Glyco_transf_4"/>
    <property type="match status" value="1"/>
</dbReference>
<dbReference type="EMBL" id="LCAV01000038">
    <property type="protein sequence ID" value="KKR96877.1"/>
    <property type="molecule type" value="Genomic_DNA"/>
</dbReference>
<feature type="domain" description="Glycosyltransferase subfamily 4-like N-terminal" evidence="1">
    <location>
        <begin position="16"/>
        <end position="235"/>
    </location>
</feature>